<protein>
    <submittedName>
        <fullName evidence="1">Uncharacterized protein</fullName>
    </submittedName>
</protein>
<dbReference type="RefSeq" id="WP_097842004.1">
    <property type="nucleotide sequence ID" value="NZ_NVLX01000034.1"/>
</dbReference>
<dbReference type="InterPro" id="IPR045633">
    <property type="entry name" value="DUF6414"/>
</dbReference>
<evidence type="ECO:0000313" key="2">
    <source>
        <dbReference type="Proteomes" id="UP000220192"/>
    </source>
</evidence>
<dbReference type="AlphaFoldDB" id="A0A2A7D1X4"/>
<accession>A0A2A7D1X4</accession>
<evidence type="ECO:0000313" key="1">
    <source>
        <dbReference type="EMBL" id="PDZ13931.1"/>
    </source>
</evidence>
<dbReference type="EMBL" id="NVLX01000034">
    <property type="protein sequence ID" value="PDZ13931.1"/>
    <property type="molecule type" value="Genomic_DNA"/>
</dbReference>
<organism evidence="1 2">
    <name type="scientific">Bacillus anthracis</name>
    <name type="common">anthrax bacterium</name>
    <dbReference type="NCBI Taxonomy" id="1392"/>
    <lineage>
        <taxon>Bacteria</taxon>
        <taxon>Bacillati</taxon>
        <taxon>Bacillota</taxon>
        <taxon>Bacilli</taxon>
        <taxon>Bacillales</taxon>
        <taxon>Bacillaceae</taxon>
        <taxon>Bacillus</taxon>
        <taxon>Bacillus cereus group</taxon>
    </lineage>
</organism>
<name>A0A2A7D1X4_BACAN</name>
<proteinExistence type="predicted"/>
<dbReference type="Proteomes" id="UP000220192">
    <property type="component" value="Unassembled WGS sequence"/>
</dbReference>
<dbReference type="Pfam" id="PF19952">
    <property type="entry name" value="DUF6414"/>
    <property type="match status" value="1"/>
</dbReference>
<comment type="caution">
    <text evidence="1">The sequence shown here is derived from an EMBL/GenBank/DDBJ whole genome shotgun (WGS) entry which is preliminary data.</text>
</comment>
<sequence length="249" mass="27776">MSGNNKNLVKVVYFDEGSATDYLTILNGGSFLGETQKTKKKGHEESGEVAVRLKALFDLFFVKGSAETTGKVKVNNLGETLIKSTISNTILSDFFDMLPTSDESDNKVVKLSGYKISLIKNSVAYFQTITPYLSMTDGNVQVAEEVAFNISRMHETFKSAKGYYELLAKDSNDEKILRFNNQAFKNNYNITDLEQMDLVFYGVQVGMMKISSLDFTKAFETENEIMMDLGDNENDGKSPVFDIILAGIE</sequence>
<reference evidence="1 2" key="1">
    <citation type="submission" date="2017-09" db="EMBL/GenBank/DDBJ databases">
        <title>Large-scale bioinformatics analysis of Bacillus genomes uncovers conserved roles of natural products in bacterial physiology.</title>
        <authorList>
            <consortium name="Agbiome Team Llc"/>
            <person name="Bleich R.M."/>
            <person name="Grubbs K.J."/>
            <person name="Santa Maria K.C."/>
            <person name="Allen S.E."/>
            <person name="Farag S."/>
            <person name="Shank E.A."/>
            <person name="Bowers A."/>
        </authorList>
    </citation>
    <scope>NUCLEOTIDE SEQUENCE [LARGE SCALE GENOMIC DNA]</scope>
    <source>
        <strain evidence="1 2">AFS095574</strain>
    </source>
</reference>
<gene>
    <name evidence="1" type="ORF">CON16_27340</name>
</gene>